<dbReference type="AlphaFoldDB" id="A0AA38PCU9"/>
<dbReference type="PANTHER" id="PTHR10900:SF77">
    <property type="entry name" value="FI19380P1"/>
    <property type="match status" value="1"/>
</dbReference>
<keyword evidence="4" id="KW-1185">Reference proteome</keyword>
<dbReference type="Gene3D" id="2.30.180.10">
    <property type="entry name" value="FAS1 domain"/>
    <property type="match status" value="2"/>
</dbReference>
<sequence>MVARTYLALSAALFSVSLAQSNNTTAIIDAFSSLGLTSFALAASALNGSSAGQALLETVLSGGNYSILAPNNDAFSQASSLASDSTLLTDTLAYHILRGSFTNSDSSSLNLTSASSPNHTIGRSMLNDSAYVSLEGNASQVVAWTTESNKLVFLNQPSNISIVNSTRINGTGLDVYVIDGVLSIPASISSVLANGTNTSSIAGLLNSTMIPSANGTNDTIGNILNSQKGITLFAPSDSAFSTVSSSLPTLEGNLTVFTTVLQNHIINGSSVYSTEIVSGSNLTSAAGEPLTFLTNSSGTYVTSGSTTAKILTTDMIAMNGVVHVIDNVFLNTDSDSSAASSAYESATSVATKLATETGAISATATAASSTSSSSSGSGSSNGAEATSVGFSLYTTFSAVVVSFVILGGLL</sequence>
<feature type="domain" description="FAS1" evidence="2">
    <location>
        <begin position="185"/>
        <end position="329"/>
    </location>
</feature>
<dbReference type="PANTHER" id="PTHR10900">
    <property type="entry name" value="PERIOSTIN-RELATED"/>
    <property type="match status" value="1"/>
</dbReference>
<dbReference type="Proteomes" id="UP001163846">
    <property type="component" value="Unassembled WGS sequence"/>
</dbReference>
<dbReference type="Pfam" id="PF02469">
    <property type="entry name" value="Fasciclin"/>
    <property type="match status" value="2"/>
</dbReference>
<evidence type="ECO:0000259" key="2">
    <source>
        <dbReference type="PROSITE" id="PS50213"/>
    </source>
</evidence>
<reference evidence="3" key="1">
    <citation type="submission" date="2022-08" db="EMBL/GenBank/DDBJ databases">
        <authorList>
            <consortium name="DOE Joint Genome Institute"/>
            <person name="Min B."/>
            <person name="Riley R."/>
            <person name="Sierra-Patev S."/>
            <person name="Naranjo-Ortiz M."/>
            <person name="Looney B."/>
            <person name="Konkel Z."/>
            <person name="Slot J.C."/>
            <person name="Sakamoto Y."/>
            <person name="Steenwyk J.L."/>
            <person name="Rokas A."/>
            <person name="Carro J."/>
            <person name="Camarero S."/>
            <person name="Ferreira P."/>
            <person name="Molpeceres G."/>
            <person name="Ruiz-Duenas F.J."/>
            <person name="Serrano A."/>
            <person name="Henrissat B."/>
            <person name="Drula E."/>
            <person name="Hughes K.W."/>
            <person name="Mata J.L."/>
            <person name="Ishikawa N.K."/>
            <person name="Vargas-Isla R."/>
            <person name="Ushijima S."/>
            <person name="Smith C.A."/>
            <person name="Ahrendt S."/>
            <person name="Andreopoulos W."/>
            <person name="He G."/>
            <person name="Labutti K."/>
            <person name="Lipzen A."/>
            <person name="Ng V."/>
            <person name="Sandor L."/>
            <person name="Barry K."/>
            <person name="Martinez A.T."/>
            <person name="Xiao Y."/>
            <person name="Gibbons J.G."/>
            <person name="Terashima K."/>
            <person name="Hibbett D.S."/>
            <person name="Grigoriev I.V."/>
        </authorList>
    </citation>
    <scope>NUCLEOTIDE SEQUENCE</scope>
    <source>
        <strain evidence="3">TFB9207</strain>
    </source>
</reference>
<dbReference type="InterPro" id="IPR050904">
    <property type="entry name" value="Adhesion/Biosynth-related"/>
</dbReference>
<accession>A0AA38PCU9</accession>
<dbReference type="InterPro" id="IPR000782">
    <property type="entry name" value="FAS1_domain"/>
</dbReference>
<evidence type="ECO:0000256" key="1">
    <source>
        <dbReference type="SAM" id="SignalP"/>
    </source>
</evidence>
<dbReference type="EMBL" id="MU806088">
    <property type="protein sequence ID" value="KAJ3840231.1"/>
    <property type="molecule type" value="Genomic_DNA"/>
</dbReference>
<dbReference type="SUPFAM" id="SSF82153">
    <property type="entry name" value="FAS1 domain"/>
    <property type="match status" value="2"/>
</dbReference>
<feature type="signal peptide" evidence="1">
    <location>
        <begin position="1"/>
        <end position="19"/>
    </location>
</feature>
<protein>
    <submittedName>
        <fullName evidence="3">FAS1 domain-containing protein</fullName>
    </submittedName>
</protein>
<feature type="domain" description="FAS1" evidence="2">
    <location>
        <begin position="21"/>
        <end position="182"/>
    </location>
</feature>
<keyword evidence="1" id="KW-0732">Signal</keyword>
<feature type="chain" id="PRO_5041412572" evidence="1">
    <location>
        <begin position="20"/>
        <end position="410"/>
    </location>
</feature>
<dbReference type="InterPro" id="IPR036378">
    <property type="entry name" value="FAS1_dom_sf"/>
</dbReference>
<organism evidence="3 4">
    <name type="scientific">Lentinula raphanica</name>
    <dbReference type="NCBI Taxonomy" id="153919"/>
    <lineage>
        <taxon>Eukaryota</taxon>
        <taxon>Fungi</taxon>
        <taxon>Dikarya</taxon>
        <taxon>Basidiomycota</taxon>
        <taxon>Agaricomycotina</taxon>
        <taxon>Agaricomycetes</taxon>
        <taxon>Agaricomycetidae</taxon>
        <taxon>Agaricales</taxon>
        <taxon>Marasmiineae</taxon>
        <taxon>Omphalotaceae</taxon>
        <taxon>Lentinula</taxon>
    </lineage>
</organism>
<dbReference type="PROSITE" id="PS50213">
    <property type="entry name" value="FAS1"/>
    <property type="match status" value="2"/>
</dbReference>
<name>A0AA38PCU9_9AGAR</name>
<comment type="caution">
    <text evidence="3">The sequence shown here is derived from an EMBL/GenBank/DDBJ whole genome shotgun (WGS) entry which is preliminary data.</text>
</comment>
<evidence type="ECO:0000313" key="4">
    <source>
        <dbReference type="Proteomes" id="UP001163846"/>
    </source>
</evidence>
<proteinExistence type="predicted"/>
<evidence type="ECO:0000313" key="3">
    <source>
        <dbReference type="EMBL" id="KAJ3840231.1"/>
    </source>
</evidence>
<gene>
    <name evidence="3" type="ORF">F5878DRAFT_613764</name>
</gene>
<dbReference type="SMART" id="SM00554">
    <property type="entry name" value="FAS1"/>
    <property type="match status" value="2"/>
</dbReference>